<feature type="domain" description="Sensor histidine kinase NatK-like C-terminal" evidence="2">
    <location>
        <begin position="340"/>
        <end position="444"/>
    </location>
</feature>
<feature type="transmembrane region" description="Helical" evidence="1">
    <location>
        <begin position="163"/>
        <end position="184"/>
    </location>
</feature>
<feature type="transmembrane region" description="Helical" evidence="1">
    <location>
        <begin position="130"/>
        <end position="151"/>
    </location>
</feature>
<dbReference type="RefSeq" id="WP_206898111.1">
    <property type="nucleotide sequence ID" value="NZ_JAFLWI010000003.1"/>
</dbReference>
<dbReference type="Gene3D" id="3.30.565.10">
    <property type="entry name" value="Histidine kinase-like ATPase, C-terminal domain"/>
    <property type="match status" value="1"/>
</dbReference>
<evidence type="ECO:0000256" key="1">
    <source>
        <dbReference type="SAM" id="Phobius"/>
    </source>
</evidence>
<feature type="transmembrane region" description="Helical" evidence="1">
    <location>
        <begin position="96"/>
        <end position="118"/>
    </location>
</feature>
<dbReference type="EMBL" id="JAFLWI010000003">
    <property type="protein sequence ID" value="MBO0481272.1"/>
    <property type="molecule type" value="Genomic_DNA"/>
</dbReference>
<feature type="transmembrane region" description="Helical" evidence="1">
    <location>
        <begin position="26"/>
        <end position="47"/>
    </location>
</feature>
<proteinExistence type="predicted"/>
<protein>
    <submittedName>
        <fullName evidence="3">GHKL domain-containing protein</fullName>
    </submittedName>
</protein>
<dbReference type="PANTHER" id="PTHR40448">
    <property type="entry name" value="TWO-COMPONENT SENSOR HISTIDINE KINASE"/>
    <property type="match status" value="1"/>
</dbReference>
<dbReference type="Pfam" id="PF14501">
    <property type="entry name" value="HATPase_c_5"/>
    <property type="match status" value="1"/>
</dbReference>
<dbReference type="Proteomes" id="UP000664832">
    <property type="component" value="Unassembled WGS sequence"/>
</dbReference>
<name>A0ABS3HZB9_9ENTE</name>
<sequence>MLYNKEFSNESQRCGEVNNILLNKELIISFLEYISIAGASGFLLSLIGNIRYIGLSIALCIASLFLYSMLGVVSSAVFWVFLLFEAILFSKKMAESILAASLSVGLYILINYLVGFGLQQFSLIDRITDISIFALLLTLYFIAIAAIKKILRFMTCYGEKNFLIWFSAALAVITTSSYFTVVIYDRVYGKTTSFGHTNLFFINLYGITFLVASIMAGFAFKERSDLKRKKQDEIYMQEYIESLEKTSLEIRRFKHDYQNILLSMKDYFDSDDIEGLNHFYESHLVHAIGSLNQHALDLSKFANLNIREIKSLLISKVLQAQGKEIETSVEVPKKIDNIEMDIITLIRCLGIILDNAIEASFELENGWLKIGFICNNEHSIDIIVENSCSSSIPPFHKLKMEGFSTKGVNRGMGLSNLELLVAKSNCCSLETQIVNDTFTQIIHIHGRDVGEDFYL</sequence>
<evidence type="ECO:0000259" key="2">
    <source>
        <dbReference type="Pfam" id="PF14501"/>
    </source>
</evidence>
<keyword evidence="1" id="KW-0472">Membrane</keyword>
<keyword evidence="1" id="KW-0812">Transmembrane</keyword>
<reference evidence="3 4" key="1">
    <citation type="submission" date="2021-03" db="EMBL/GenBank/DDBJ databases">
        <title>Enterococcal diversity collection.</title>
        <authorList>
            <person name="Gilmore M.S."/>
            <person name="Schwartzman J."/>
            <person name="Van Tyne D."/>
            <person name="Martin M."/>
            <person name="Earl A.M."/>
            <person name="Manson A.L."/>
            <person name="Straub T."/>
            <person name="Salamzade R."/>
            <person name="Saavedra J."/>
            <person name="Lebreton F."/>
            <person name="Prichula J."/>
            <person name="Schaufler K."/>
            <person name="Gaca A."/>
            <person name="Sgardioli B."/>
            <person name="Wagenaar J."/>
            <person name="Strong T."/>
        </authorList>
    </citation>
    <scope>NUCLEOTIDE SEQUENCE [LARGE SCALE GENOMIC DNA]</scope>
    <source>
        <strain evidence="3 4">MSG2901</strain>
    </source>
</reference>
<evidence type="ECO:0000313" key="4">
    <source>
        <dbReference type="Proteomes" id="UP000664832"/>
    </source>
</evidence>
<dbReference type="SUPFAM" id="SSF55874">
    <property type="entry name" value="ATPase domain of HSP90 chaperone/DNA topoisomerase II/histidine kinase"/>
    <property type="match status" value="1"/>
</dbReference>
<accession>A0ABS3HZB9</accession>
<comment type="caution">
    <text evidence="3">The sequence shown here is derived from an EMBL/GenBank/DDBJ whole genome shotgun (WGS) entry which is preliminary data.</text>
</comment>
<dbReference type="PANTHER" id="PTHR40448:SF1">
    <property type="entry name" value="TWO-COMPONENT SENSOR HISTIDINE KINASE"/>
    <property type="match status" value="1"/>
</dbReference>
<dbReference type="InterPro" id="IPR032834">
    <property type="entry name" value="NatK-like_C"/>
</dbReference>
<evidence type="ECO:0000313" key="3">
    <source>
        <dbReference type="EMBL" id="MBO0481272.1"/>
    </source>
</evidence>
<feature type="transmembrane region" description="Helical" evidence="1">
    <location>
        <begin position="199"/>
        <end position="220"/>
    </location>
</feature>
<organism evidence="3 4">
    <name type="scientific">Candidatus Enterococcus courvalinii</name>
    <dbReference type="NCBI Taxonomy" id="2815329"/>
    <lineage>
        <taxon>Bacteria</taxon>
        <taxon>Bacillati</taxon>
        <taxon>Bacillota</taxon>
        <taxon>Bacilli</taxon>
        <taxon>Lactobacillales</taxon>
        <taxon>Enterococcaceae</taxon>
        <taxon>Enterococcus</taxon>
    </lineage>
</organism>
<keyword evidence="4" id="KW-1185">Reference proteome</keyword>
<feature type="transmembrane region" description="Helical" evidence="1">
    <location>
        <begin position="53"/>
        <end position="84"/>
    </location>
</feature>
<gene>
    <name evidence="3" type="ORF">JZO71_02905</name>
</gene>
<dbReference type="InterPro" id="IPR036890">
    <property type="entry name" value="HATPase_C_sf"/>
</dbReference>
<keyword evidence="1" id="KW-1133">Transmembrane helix</keyword>